<dbReference type="PIRSF" id="PIRSF039085">
    <property type="entry name" value="ABC_ATPase_HisP"/>
    <property type="match status" value="1"/>
</dbReference>
<name>A0A1M5ALR9_9HYPH</name>
<dbReference type="InterPro" id="IPR030679">
    <property type="entry name" value="ABC_ATPase_HisP-typ"/>
</dbReference>
<dbReference type="PROSITE" id="PS50893">
    <property type="entry name" value="ABC_TRANSPORTER_2"/>
    <property type="match status" value="1"/>
</dbReference>
<dbReference type="GO" id="GO:0015424">
    <property type="term" value="F:ABC-type amino acid transporter activity"/>
    <property type="evidence" value="ECO:0007669"/>
    <property type="project" value="InterPro"/>
</dbReference>
<evidence type="ECO:0000256" key="2">
    <source>
        <dbReference type="ARBA" id="ARBA00005417"/>
    </source>
</evidence>
<dbReference type="AlphaFoldDB" id="A0A1M5ALR9"/>
<accession>A0A1M5ALR9</accession>
<evidence type="ECO:0000256" key="6">
    <source>
        <dbReference type="ARBA" id="ARBA00022840"/>
    </source>
</evidence>
<dbReference type="PROSITE" id="PS00211">
    <property type="entry name" value="ABC_TRANSPORTER_1"/>
    <property type="match status" value="1"/>
</dbReference>
<dbReference type="InterPro" id="IPR017871">
    <property type="entry name" value="ABC_transporter-like_CS"/>
</dbReference>
<evidence type="ECO:0000256" key="5">
    <source>
        <dbReference type="ARBA" id="ARBA00022741"/>
    </source>
</evidence>
<organism evidence="9 10">
    <name type="scientific">Devosia limi DSM 17137</name>
    <dbReference type="NCBI Taxonomy" id="1121477"/>
    <lineage>
        <taxon>Bacteria</taxon>
        <taxon>Pseudomonadati</taxon>
        <taxon>Pseudomonadota</taxon>
        <taxon>Alphaproteobacteria</taxon>
        <taxon>Hyphomicrobiales</taxon>
        <taxon>Devosiaceae</taxon>
        <taxon>Devosia</taxon>
    </lineage>
</organism>
<evidence type="ECO:0000313" key="10">
    <source>
        <dbReference type="Proteomes" id="UP000184533"/>
    </source>
</evidence>
<dbReference type="RefSeq" id="WP_425283958.1">
    <property type="nucleotide sequence ID" value="NZ_FQVC01000006.1"/>
</dbReference>
<dbReference type="SUPFAM" id="SSF52540">
    <property type="entry name" value="P-loop containing nucleoside triphosphate hydrolases"/>
    <property type="match status" value="1"/>
</dbReference>
<comment type="similarity">
    <text evidence="2">Belongs to the ABC transporter superfamily.</text>
</comment>
<dbReference type="InterPro" id="IPR003439">
    <property type="entry name" value="ABC_transporter-like_ATP-bd"/>
</dbReference>
<dbReference type="GO" id="GO:0005524">
    <property type="term" value="F:ATP binding"/>
    <property type="evidence" value="ECO:0007669"/>
    <property type="project" value="UniProtKB-KW"/>
</dbReference>
<reference evidence="9 10" key="1">
    <citation type="submission" date="2016-11" db="EMBL/GenBank/DDBJ databases">
        <authorList>
            <person name="Jaros S."/>
            <person name="Januszkiewicz K."/>
            <person name="Wedrychowicz H."/>
        </authorList>
    </citation>
    <scope>NUCLEOTIDE SEQUENCE [LARGE SCALE GENOMIC DNA]</scope>
    <source>
        <strain evidence="9 10">DSM 17137</strain>
    </source>
</reference>
<keyword evidence="3" id="KW-0813">Transport</keyword>
<dbReference type="PANTHER" id="PTHR43166">
    <property type="entry name" value="AMINO ACID IMPORT ATP-BINDING PROTEIN"/>
    <property type="match status" value="1"/>
</dbReference>
<dbReference type="Pfam" id="PF00005">
    <property type="entry name" value="ABC_tran"/>
    <property type="match status" value="1"/>
</dbReference>
<dbReference type="InterPro" id="IPR050086">
    <property type="entry name" value="MetN_ABC_transporter-like"/>
</dbReference>
<sequence>MTDLARTNDAAFTGPVLQAVNLSKNFQKLQVFQNLSLDLQRGEVVALIGPSGSGKSTFLRCLNMMETPSSGQVLYQGASVIPSFRDRGDQIGIGTLRRNVGMVFQHFNLFPHMTVLQNVCEGPISVKRMPKAEAQALGMHFLGLVGLAEKHDSYPSKLSGGQKQRVAIARALAMQPGVLLLDEVTSALDPELVGEVLDVIRTLAREGITMAIVTHEMAFAADVSSRVLFLDKGRIAAEGSPDEIIFNPSDERLSNFVSRTRN</sequence>
<keyword evidence="4" id="KW-1003">Cell membrane</keyword>
<dbReference type="InterPro" id="IPR003593">
    <property type="entry name" value="AAA+_ATPase"/>
</dbReference>
<dbReference type="InterPro" id="IPR027417">
    <property type="entry name" value="P-loop_NTPase"/>
</dbReference>
<proteinExistence type="inferred from homology"/>
<comment type="subcellular location">
    <subcellularLocation>
        <location evidence="1">Cell membrane</location>
        <topology evidence="1">Peripheral membrane protein</topology>
    </subcellularLocation>
</comment>
<evidence type="ECO:0000256" key="7">
    <source>
        <dbReference type="ARBA" id="ARBA00023136"/>
    </source>
</evidence>
<dbReference type="SMART" id="SM00382">
    <property type="entry name" value="AAA"/>
    <property type="match status" value="1"/>
</dbReference>
<keyword evidence="7" id="KW-0472">Membrane</keyword>
<feature type="domain" description="ABC transporter" evidence="8">
    <location>
        <begin position="17"/>
        <end position="257"/>
    </location>
</feature>
<evidence type="ECO:0000256" key="1">
    <source>
        <dbReference type="ARBA" id="ARBA00004202"/>
    </source>
</evidence>
<gene>
    <name evidence="9" type="ORF">SAMN02745223_02313</name>
</gene>
<evidence type="ECO:0000259" key="8">
    <source>
        <dbReference type="PROSITE" id="PS50893"/>
    </source>
</evidence>
<dbReference type="Proteomes" id="UP000184533">
    <property type="component" value="Unassembled WGS sequence"/>
</dbReference>
<evidence type="ECO:0000256" key="3">
    <source>
        <dbReference type="ARBA" id="ARBA00022448"/>
    </source>
</evidence>
<dbReference type="GO" id="GO:0016887">
    <property type="term" value="F:ATP hydrolysis activity"/>
    <property type="evidence" value="ECO:0007669"/>
    <property type="project" value="InterPro"/>
</dbReference>
<keyword evidence="6 9" id="KW-0067">ATP-binding</keyword>
<dbReference type="Gene3D" id="3.40.50.300">
    <property type="entry name" value="P-loop containing nucleotide triphosphate hydrolases"/>
    <property type="match status" value="1"/>
</dbReference>
<dbReference type="EMBL" id="FQVC01000006">
    <property type="protein sequence ID" value="SHF31189.1"/>
    <property type="molecule type" value="Genomic_DNA"/>
</dbReference>
<protein>
    <submittedName>
        <fullName evidence="9">Polar amino acid transport system ATP-binding protein</fullName>
    </submittedName>
</protein>
<evidence type="ECO:0000313" key="9">
    <source>
        <dbReference type="EMBL" id="SHF31189.1"/>
    </source>
</evidence>
<dbReference type="PANTHER" id="PTHR43166:SF35">
    <property type="entry name" value="L-CYSTINE IMPORT ATP-BINDING PROTEIN TCYN"/>
    <property type="match status" value="1"/>
</dbReference>
<dbReference type="GO" id="GO:0005886">
    <property type="term" value="C:plasma membrane"/>
    <property type="evidence" value="ECO:0007669"/>
    <property type="project" value="UniProtKB-SubCell"/>
</dbReference>
<evidence type="ECO:0000256" key="4">
    <source>
        <dbReference type="ARBA" id="ARBA00022475"/>
    </source>
</evidence>
<dbReference type="CDD" id="cd03262">
    <property type="entry name" value="ABC_HisP_GlnQ"/>
    <property type="match status" value="1"/>
</dbReference>
<keyword evidence="5" id="KW-0547">Nucleotide-binding</keyword>